<evidence type="ECO:0000313" key="3">
    <source>
        <dbReference type="Proteomes" id="UP000245880"/>
    </source>
</evidence>
<dbReference type="RefSeq" id="WP_229203314.1">
    <property type="nucleotide sequence ID" value="NZ_QGDT01000004.1"/>
</dbReference>
<dbReference type="Proteomes" id="UP000245880">
    <property type="component" value="Unassembled WGS sequence"/>
</dbReference>
<keyword evidence="1" id="KW-0732">Signal</keyword>
<organism evidence="2 3">
    <name type="scientific">Dyadobacter jejuensis</name>
    <dbReference type="NCBI Taxonomy" id="1082580"/>
    <lineage>
        <taxon>Bacteria</taxon>
        <taxon>Pseudomonadati</taxon>
        <taxon>Bacteroidota</taxon>
        <taxon>Cytophagia</taxon>
        <taxon>Cytophagales</taxon>
        <taxon>Spirosomataceae</taxon>
        <taxon>Dyadobacter</taxon>
    </lineage>
</organism>
<dbReference type="EMBL" id="QGDT01000004">
    <property type="protein sequence ID" value="PWJ58507.1"/>
    <property type="molecule type" value="Genomic_DNA"/>
</dbReference>
<accession>A0A316B7B7</accession>
<gene>
    <name evidence="2" type="ORF">CLV98_104367</name>
</gene>
<proteinExistence type="predicted"/>
<evidence type="ECO:0000256" key="1">
    <source>
        <dbReference type="SAM" id="SignalP"/>
    </source>
</evidence>
<name>A0A316B7B7_9BACT</name>
<sequence length="211" mass="23654">MKTMKKLSFILTALLVSSQLFAQSTMADLFNGKANVVFLGVDFTHAKYVGKAGFTDPTAIKNQHINSWNLLIEAEPKKFSLEKPLKLKSDQYQSKVEDMVAFNKSAEVEGNITEEAHTITEDQVKKAVAGYNLSEKSGIGVVYIAENLSKTDERLTAWVTFIDLSTKKVIYTEHMEGKAGGFGFRNYWAGAVYNLNKEIGSNYKKWSKQFN</sequence>
<feature type="signal peptide" evidence="1">
    <location>
        <begin position="1"/>
        <end position="22"/>
    </location>
</feature>
<comment type="caution">
    <text evidence="2">The sequence shown here is derived from an EMBL/GenBank/DDBJ whole genome shotgun (WGS) entry which is preliminary data.</text>
</comment>
<feature type="chain" id="PRO_5016406887" evidence="1">
    <location>
        <begin position="23"/>
        <end position="211"/>
    </location>
</feature>
<protein>
    <submittedName>
        <fullName evidence="2">Uncharacterized protein</fullName>
    </submittedName>
</protein>
<dbReference type="AlphaFoldDB" id="A0A316B7B7"/>
<keyword evidence="3" id="KW-1185">Reference proteome</keyword>
<reference evidence="2 3" key="1">
    <citation type="submission" date="2018-03" db="EMBL/GenBank/DDBJ databases">
        <title>Genomic Encyclopedia of Archaeal and Bacterial Type Strains, Phase II (KMG-II): from individual species to whole genera.</title>
        <authorList>
            <person name="Goeker M."/>
        </authorList>
    </citation>
    <scope>NUCLEOTIDE SEQUENCE [LARGE SCALE GENOMIC DNA]</scope>
    <source>
        <strain evidence="2 3">DSM 100346</strain>
    </source>
</reference>
<evidence type="ECO:0000313" key="2">
    <source>
        <dbReference type="EMBL" id="PWJ58507.1"/>
    </source>
</evidence>